<gene>
    <name evidence="1" type="ORF">K458DRAFT_425255</name>
</gene>
<evidence type="ECO:0000313" key="2">
    <source>
        <dbReference type="Proteomes" id="UP000799291"/>
    </source>
</evidence>
<accession>A0A6G1IBZ4</accession>
<dbReference type="EMBL" id="MU005649">
    <property type="protein sequence ID" value="KAF2675757.1"/>
    <property type="molecule type" value="Genomic_DNA"/>
</dbReference>
<dbReference type="Proteomes" id="UP000799291">
    <property type="component" value="Unassembled WGS sequence"/>
</dbReference>
<evidence type="ECO:0000313" key="1">
    <source>
        <dbReference type="EMBL" id="KAF2675757.1"/>
    </source>
</evidence>
<name>A0A6G1IBZ4_9PLEO</name>
<protein>
    <submittedName>
        <fullName evidence="1">Uncharacterized protein</fullName>
    </submittedName>
</protein>
<keyword evidence="2" id="KW-1185">Reference proteome</keyword>
<sequence length="183" mass="20355">MASAAQNAPISPSPSVAQEHAEAATICCSVFEKEIVPFLCRGHERADRKLTLSERSRITNAFFLAWRIILATPPNDLPAVQKHVASLPPTDLIYILEISRFILTTMDAELQSNIAKLMGYTRDGNVVERVHGVLQAAYACFEEVGMNGVHQPDYAPCGTGLFFDDWQEDYVKSPARAYQRLRS</sequence>
<reference evidence="1" key="1">
    <citation type="journal article" date="2020" name="Stud. Mycol.">
        <title>101 Dothideomycetes genomes: a test case for predicting lifestyles and emergence of pathogens.</title>
        <authorList>
            <person name="Haridas S."/>
            <person name="Albert R."/>
            <person name="Binder M."/>
            <person name="Bloem J."/>
            <person name="Labutti K."/>
            <person name="Salamov A."/>
            <person name="Andreopoulos B."/>
            <person name="Baker S."/>
            <person name="Barry K."/>
            <person name="Bills G."/>
            <person name="Bluhm B."/>
            <person name="Cannon C."/>
            <person name="Castanera R."/>
            <person name="Culley D."/>
            <person name="Daum C."/>
            <person name="Ezra D."/>
            <person name="Gonzalez J."/>
            <person name="Henrissat B."/>
            <person name="Kuo A."/>
            <person name="Liang C."/>
            <person name="Lipzen A."/>
            <person name="Lutzoni F."/>
            <person name="Magnuson J."/>
            <person name="Mondo S."/>
            <person name="Nolan M."/>
            <person name="Ohm R."/>
            <person name="Pangilinan J."/>
            <person name="Park H.-J."/>
            <person name="Ramirez L."/>
            <person name="Alfaro M."/>
            <person name="Sun H."/>
            <person name="Tritt A."/>
            <person name="Yoshinaga Y."/>
            <person name="Zwiers L.-H."/>
            <person name="Turgeon B."/>
            <person name="Goodwin S."/>
            <person name="Spatafora J."/>
            <person name="Crous P."/>
            <person name="Grigoriev I."/>
        </authorList>
    </citation>
    <scope>NUCLEOTIDE SEQUENCE</scope>
    <source>
        <strain evidence="1">CBS 122367</strain>
    </source>
</reference>
<dbReference type="OrthoDB" id="3784565at2759"/>
<dbReference type="AlphaFoldDB" id="A0A6G1IBZ4"/>
<proteinExistence type="predicted"/>
<organism evidence="1 2">
    <name type="scientific">Lentithecium fluviatile CBS 122367</name>
    <dbReference type="NCBI Taxonomy" id="1168545"/>
    <lineage>
        <taxon>Eukaryota</taxon>
        <taxon>Fungi</taxon>
        <taxon>Dikarya</taxon>
        <taxon>Ascomycota</taxon>
        <taxon>Pezizomycotina</taxon>
        <taxon>Dothideomycetes</taxon>
        <taxon>Pleosporomycetidae</taxon>
        <taxon>Pleosporales</taxon>
        <taxon>Massarineae</taxon>
        <taxon>Lentitheciaceae</taxon>
        <taxon>Lentithecium</taxon>
    </lineage>
</organism>